<gene>
    <name evidence="1" type="ORF">TSTA_110590</name>
</gene>
<dbReference type="PhylomeDB" id="B8MUW2"/>
<dbReference type="EMBL" id="EQ962661">
    <property type="protein sequence ID" value="EED11880.1"/>
    <property type="molecule type" value="Genomic_DNA"/>
</dbReference>
<dbReference type="Proteomes" id="UP000001745">
    <property type="component" value="Unassembled WGS sequence"/>
</dbReference>
<feature type="non-terminal residue" evidence="1">
    <location>
        <position position="1"/>
    </location>
</feature>
<dbReference type="GeneID" id="8107291"/>
<evidence type="ECO:0000313" key="2">
    <source>
        <dbReference type="Proteomes" id="UP000001745"/>
    </source>
</evidence>
<dbReference type="HOGENOM" id="CLU_043286_0_0_1"/>
<name>B8MUW2_TALSN</name>
<dbReference type="RefSeq" id="XP_002488636.1">
    <property type="nucleotide sequence ID" value="XM_002488591.1"/>
</dbReference>
<evidence type="ECO:0000313" key="1">
    <source>
        <dbReference type="EMBL" id="EED11880.1"/>
    </source>
</evidence>
<sequence length="202" mass="22372">KRISPTLRHGPDGQDPCSTQHGVGQIMINGTVIKPSDTVKLLGVIFDKEMQWKEHVQQAVKRATQVNIALGGLRHLHPEQMRQIYQACVTSIMDYASTVWHNPLKDKIHLRTLGTTASTAALEVEAYVLPTNLQLKQRAQIVAACLSTLPEDHLGRTVVTQAAKRSTHIGAGPRFPLVETLRTMDLTRIQDLETIDPTPQPP</sequence>
<proteinExistence type="predicted"/>
<accession>B8MUW2</accession>
<dbReference type="eggNOG" id="KOG1075">
    <property type="taxonomic scope" value="Eukaryota"/>
</dbReference>
<dbReference type="STRING" id="441959.B8MUW2"/>
<organism evidence="1 2">
    <name type="scientific">Talaromyces stipitatus (strain ATCC 10500 / CBS 375.48 / QM 6759 / NRRL 1006)</name>
    <name type="common">Penicillium stipitatum</name>
    <dbReference type="NCBI Taxonomy" id="441959"/>
    <lineage>
        <taxon>Eukaryota</taxon>
        <taxon>Fungi</taxon>
        <taxon>Dikarya</taxon>
        <taxon>Ascomycota</taxon>
        <taxon>Pezizomycotina</taxon>
        <taxon>Eurotiomycetes</taxon>
        <taxon>Eurotiomycetidae</taxon>
        <taxon>Eurotiales</taxon>
        <taxon>Trichocomaceae</taxon>
        <taxon>Talaromyces</taxon>
        <taxon>Talaromyces sect. Talaromyces</taxon>
    </lineage>
</organism>
<protein>
    <submittedName>
        <fullName evidence="1">Uncharacterized protein</fullName>
    </submittedName>
</protein>
<dbReference type="AlphaFoldDB" id="B8MUW2"/>
<keyword evidence="2" id="KW-1185">Reference proteome</keyword>
<dbReference type="InParanoid" id="B8MUW2"/>
<dbReference type="OrthoDB" id="4368687at2759"/>
<reference evidence="2" key="1">
    <citation type="journal article" date="2015" name="Genome Announc.">
        <title>Genome sequence of the AIDS-associated pathogen Penicillium marneffei (ATCC18224) and its near taxonomic relative Talaromyces stipitatus (ATCC10500).</title>
        <authorList>
            <person name="Nierman W.C."/>
            <person name="Fedorova-Abrams N.D."/>
            <person name="Andrianopoulos A."/>
        </authorList>
    </citation>
    <scope>NUCLEOTIDE SEQUENCE [LARGE SCALE GENOMIC DNA]</scope>
    <source>
        <strain evidence="2">ATCC 10500 / CBS 375.48 / QM 6759 / NRRL 1006</strain>
    </source>
</reference>
<dbReference type="VEuPathDB" id="FungiDB:TSTA_110590"/>